<dbReference type="EMBL" id="BSPD01000042">
    <property type="protein sequence ID" value="GLS26219.1"/>
    <property type="molecule type" value="Genomic_DNA"/>
</dbReference>
<proteinExistence type="predicted"/>
<dbReference type="GO" id="GO:0032298">
    <property type="term" value="P:positive regulation of DNA-templated DNA replication initiation"/>
    <property type="evidence" value="ECO:0007669"/>
    <property type="project" value="TreeGrafter"/>
</dbReference>
<dbReference type="InterPro" id="IPR036768">
    <property type="entry name" value="PolIII_chi_sf"/>
</dbReference>
<dbReference type="Pfam" id="PF04364">
    <property type="entry name" value="DNA_pol3_chi"/>
    <property type="match status" value="1"/>
</dbReference>
<reference evidence="1 2" key="1">
    <citation type="journal article" date="2014" name="Int. J. Syst. Evol. Microbiol.">
        <title>Complete genome sequence of Corynebacterium casei LMG S-19264T (=DSM 44701T), isolated from a smear-ripened cheese.</title>
        <authorList>
            <consortium name="US DOE Joint Genome Institute (JGI-PGF)"/>
            <person name="Walter F."/>
            <person name="Albersmeier A."/>
            <person name="Kalinowski J."/>
            <person name="Ruckert C."/>
        </authorList>
    </citation>
    <scope>NUCLEOTIDE SEQUENCE [LARGE SCALE GENOMIC DNA]</scope>
    <source>
        <strain evidence="1 2">NBRC 110095</strain>
    </source>
</reference>
<comment type="caution">
    <text evidence="1">The sequence shown here is derived from an EMBL/GenBank/DDBJ whole genome shotgun (WGS) entry which is preliminary data.</text>
</comment>
<gene>
    <name evidence="1" type="primary">holC</name>
    <name evidence="1" type="ORF">GCM10007877_19340</name>
</gene>
<evidence type="ECO:0000313" key="2">
    <source>
        <dbReference type="Proteomes" id="UP001156870"/>
    </source>
</evidence>
<dbReference type="SUPFAM" id="SSF102400">
    <property type="entry name" value="DNA polymerase III chi subunit"/>
    <property type="match status" value="1"/>
</dbReference>
<keyword evidence="2" id="KW-1185">Reference proteome</keyword>
<dbReference type="Proteomes" id="UP001156870">
    <property type="component" value="Unassembled WGS sequence"/>
</dbReference>
<dbReference type="Gene3D" id="3.40.50.10110">
    <property type="entry name" value="DNA polymerase III subunit chi"/>
    <property type="match status" value="1"/>
</dbReference>
<dbReference type="InterPro" id="IPR007459">
    <property type="entry name" value="DNA_pol3_chi"/>
</dbReference>
<dbReference type="PANTHER" id="PTHR38767:SF1">
    <property type="entry name" value="DNA POLYMERASE III SUBUNIT CHI"/>
    <property type="match status" value="1"/>
</dbReference>
<protein>
    <submittedName>
        <fullName evidence="1">DNA polymerase III subunit chi</fullName>
    </submittedName>
</protein>
<name>A0AA37T3C6_9GAMM</name>
<dbReference type="PANTHER" id="PTHR38767">
    <property type="entry name" value="DNA POLYMERASE III SUBUNIT CHI"/>
    <property type="match status" value="1"/>
</dbReference>
<dbReference type="GO" id="GO:0003677">
    <property type="term" value="F:DNA binding"/>
    <property type="evidence" value="ECO:0007669"/>
    <property type="project" value="InterPro"/>
</dbReference>
<sequence length="150" mass="17456">MTRIDFYILSTESDEARWRLAVRLSEKALIAGHRITIISPNTEINEKLSHHLWHDRPESFLPHSTVAESQINHQTPPAPITIANEEPSHQHHDVLINVADADMEKYFSRFQRVIEIVTQAESSLTHSRQRYGFYRHRGYPLHTHKINMGS</sequence>
<dbReference type="GO" id="GO:0006260">
    <property type="term" value="P:DNA replication"/>
    <property type="evidence" value="ECO:0007669"/>
    <property type="project" value="InterPro"/>
</dbReference>
<accession>A0AA37T3C6</accession>
<dbReference type="RefSeq" id="WP_232592500.1">
    <property type="nucleotide sequence ID" value="NZ_BSPD01000042.1"/>
</dbReference>
<organism evidence="1 2">
    <name type="scientific">Marinibactrum halimedae</name>
    <dbReference type="NCBI Taxonomy" id="1444977"/>
    <lineage>
        <taxon>Bacteria</taxon>
        <taxon>Pseudomonadati</taxon>
        <taxon>Pseudomonadota</taxon>
        <taxon>Gammaproteobacteria</taxon>
        <taxon>Cellvibrionales</taxon>
        <taxon>Cellvibrionaceae</taxon>
        <taxon>Marinibactrum</taxon>
    </lineage>
</organism>
<dbReference type="GO" id="GO:0003887">
    <property type="term" value="F:DNA-directed DNA polymerase activity"/>
    <property type="evidence" value="ECO:0007669"/>
    <property type="project" value="InterPro"/>
</dbReference>
<evidence type="ECO:0000313" key="1">
    <source>
        <dbReference type="EMBL" id="GLS26219.1"/>
    </source>
</evidence>
<dbReference type="AlphaFoldDB" id="A0AA37T3C6"/>